<dbReference type="Proteomes" id="UP000824998">
    <property type="component" value="Unassembled WGS sequence"/>
</dbReference>
<sequence>MQLMLLERQNAIRLMLARKEQDSMIPRPDGQGDAGSVGPNGQHFQGTFSQGEPHNSPSPGDQMKRGTTQMAVVELLLEKGADLS</sequence>
<organism evidence="2 3">
    <name type="scientific">Amylocarpus encephaloides</name>
    <dbReference type="NCBI Taxonomy" id="45428"/>
    <lineage>
        <taxon>Eukaryota</taxon>
        <taxon>Fungi</taxon>
        <taxon>Dikarya</taxon>
        <taxon>Ascomycota</taxon>
        <taxon>Pezizomycotina</taxon>
        <taxon>Leotiomycetes</taxon>
        <taxon>Helotiales</taxon>
        <taxon>Helotiales incertae sedis</taxon>
        <taxon>Amylocarpus</taxon>
    </lineage>
</organism>
<feature type="compositionally biased region" description="Polar residues" evidence="1">
    <location>
        <begin position="42"/>
        <end position="70"/>
    </location>
</feature>
<dbReference type="EMBL" id="MU251703">
    <property type="protein sequence ID" value="KAG9230078.1"/>
    <property type="molecule type" value="Genomic_DNA"/>
</dbReference>
<comment type="caution">
    <text evidence="2">The sequence shown here is derived from an EMBL/GenBank/DDBJ whole genome shotgun (WGS) entry which is preliminary data.</text>
</comment>
<evidence type="ECO:0000313" key="2">
    <source>
        <dbReference type="EMBL" id="KAG9230078.1"/>
    </source>
</evidence>
<reference evidence="2" key="1">
    <citation type="journal article" date="2021" name="IMA Fungus">
        <title>Genomic characterization of three marine fungi, including Emericellopsis atlantica sp. nov. with signatures of a generalist lifestyle and marine biomass degradation.</title>
        <authorList>
            <person name="Hagestad O.C."/>
            <person name="Hou L."/>
            <person name="Andersen J.H."/>
            <person name="Hansen E.H."/>
            <person name="Altermark B."/>
            <person name="Li C."/>
            <person name="Kuhnert E."/>
            <person name="Cox R.J."/>
            <person name="Crous P.W."/>
            <person name="Spatafora J.W."/>
            <person name="Lail K."/>
            <person name="Amirebrahimi M."/>
            <person name="Lipzen A."/>
            <person name="Pangilinan J."/>
            <person name="Andreopoulos W."/>
            <person name="Hayes R.D."/>
            <person name="Ng V."/>
            <person name="Grigoriev I.V."/>
            <person name="Jackson S.A."/>
            <person name="Sutton T.D.S."/>
            <person name="Dobson A.D.W."/>
            <person name="Rama T."/>
        </authorList>
    </citation>
    <scope>NUCLEOTIDE SEQUENCE</scope>
    <source>
        <strain evidence="2">TRa018bII</strain>
    </source>
</reference>
<accession>A0A9P7Y9Z8</accession>
<gene>
    <name evidence="2" type="ORF">BJ875DRAFT_499437</name>
</gene>
<dbReference type="AlphaFoldDB" id="A0A9P7Y9Z8"/>
<evidence type="ECO:0000256" key="1">
    <source>
        <dbReference type="SAM" id="MobiDB-lite"/>
    </source>
</evidence>
<evidence type="ECO:0000313" key="3">
    <source>
        <dbReference type="Proteomes" id="UP000824998"/>
    </source>
</evidence>
<proteinExistence type="predicted"/>
<protein>
    <submittedName>
        <fullName evidence="2">Uncharacterized protein</fullName>
    </submittedName>
</protein>
<name>A0A9P7Y9Z8_9HELO</name>
<keyword evidence="3" id="KW-1185">Reference proteome</keyword>
<feature type="region of interest" description="Disordered" evidence="1">
    <location>
        <begin position="21"/>
        <end position="70"/>
    </location>
</feature>